<reference evidence="2" key="2">
    <citation type="submission" date="2016-02" db="EMBL/GenBank/DDBJ databases">
        <title>Draft genome sequence of five rapidly growing Mycobacterium species.</title>
        <authorList>
            <person name="Katahira K."/>
            <person name="Gotou Y."/>
            <person name="Iida K."/>
            <person name="Ogura Y."/>
            <person name="Hayashi T."/>
        </authorList>
    </citation>
    <scope>NUCLEOTIDE SEQUENCE [LARGE SCALE GENOMIC DNA]</scope>
    <source>
        <strain evidence="2">JCM15654</strain>
    </source>
</reference>
<dbReference type="RefSeq" id="WP_062828995.1">
    <property type="nucleotide sequence ID" value="NZ_BCSX01000022.1"/>
</dbReference>
<sequence length="155" mass="16864">MSFIRVLYAAEFKGEDVVLLAMDAGGVPIVHSALSEAVRRGSSELRHDGVIHEFRLQTGAADIRLGTQHVLWLLDRALAVTITEYLAAHGETNKPGHHYVDIDTPAETLVLSYDEYSREFLERVSGTAPAGAQRGRRVAGQGRGPLGITMVNELS</sequence>
<organism evidence="1 2">
    <name type="scientific">Mycolicibacterium brisbanense</name>
    <dbReference type="NCBI Taxonomy" id="146020"/>
    <lineage>
        <taxon>Bacteria</taxon>
        <taxon>Bacillati</taxon>
        <taxon>Actinomycetota</taxon>
        <taxon>Actinomycetes</taxon>
        <taxon>Mycobacteriales</taxon>
        <taxon>Mycobacteriaceae</taxon>
        <taxon>Mycolicibacterium</taxon>
    </lineage>
</organism>
<evidence type="ECO:0000313" key="1">
    <source>
        <dbReference type="EMBL" id="GAS88363.1"/>
    </source>
</evidence>
<gene>
    <name evidence="1" type="ORF">RMCB_2459</name>
</gene>
<dbReference type="EMBL" id="BCSX01000022">
    <property type="protein sequence ID" value="GAS88363.1"/>
    <property type="molecule type" value="Genomic_DNA"/>
</dbReference>
<keyword evidence="2" id="KW-1185">Reference proteome</keyword>
<evidence type="ECO:0000313" key="2">
    <source>
        <dbReference type="Proteomes" id="UP000069620"/>
    </source>
</evidence>
<proteinExistence type="predicted"/>
<dbReference type="Proteomes" id="UP000069620">
    <property type="component" value="Unassembled WGS sequence"/>
</dbReference>
<comment type="caution">
    <text evidence="1">The sequence shown here is derived from an EMBL/GenBank/DDBJ whole genome shotgun (WGS) entry which is preliminary data.</text>
</comment>
<dbReference type="AlphaFoldDB" id="A0A100VYK6"/>
<protein>
    <submittedName>
        <fullName evidence="1">Uncharacterized protein</fullName>
    </submittedName>
</protein>
<name>A0A100VYK6_9MYCO</name>
<dbReference type="OrthoDB" id="4630373at2"/>
<accession>A0A100VYK6</accession>
<reference evidence="2" key="1">
    <citation type="journal article" date="2016" name="Genome Announc.">
        <title>Draft Genome Sequences of Five Rapidly Growing Mycobacterium Species, M. thermoresistibile, M. fortuitum subsp. acetamidolyticum, M. canariasense, M. brisbanense, and M. novocastrense.</title>
        <authorList>
            <person name="Katahira K."/>
            <person name="Ogura Y."/>
            <person name="Gotoh Y."/>
            <person name="Hayashi T."/>
        </authorList>
    </citation>
    <scope>NUCLEOTIDE SEQUENCE [LARGE SCALE GENOMIC DNA]</scope>
    <source>
        <strain evidence="2">JCM15654</strain>
    </source>
</reference>